<evidence type="ECO:0000256" key="4">
    <source>
        <dbReference type="ARBA" id="ARBA00023110"/>
    </source>
</evidence>
<organism evidence="8 9">
    <name type="scientific">Candidatus Galacturonatibacter soehngenii</name>
    <dbReference type="NCBI Taxonomy" id="2307010"/>
    <lineage>
        <taxon>Bacteria</taxon>
        <taxon>Bacillati</taxon>
        <taxon>Bacillota</taxon>
        <taxon>Clostridia</taxon>
        <taxon>Lachnospirales</taxon>
        <taxon>Lachnospiraceae</taxon>
        <taxon>Candidatus Galacturonatibacter</taxon>
    </lineage>
</organism>
<gene>
    <name evidence="8" type="ORF">F7O84_00865</name>
</gene>
<dbReference type="AlphaFoldDB" id="A0A7V7UD37"/>
<dbReference type="Proteomes" id="UP000461768">
    <property type="component" value="Unassembled WGS sequence"/>
</dbReference>
<evidence type="ECO:0000313" key="9">
    <source>
        <dbReference type="Proteomes" id="UP000461768"/>
    </source>
</evidence>
<dbReference type="PROSITE" id="PS51257">
    <property type="entry name" value="PROKAR_LIPOPROTEIN"/>
    <property type="match status" value="1"/>
</dbReference>
<dbReference type="Pfam" id="PF00639">
    <property type="entry name" value="Rotamase"/>
    <property type="match status" value="1"/>
</dbReference>
<evidence type="ECO:0000259" key="7">
    <source>
        <dbReference type="PROSITE" id="PS50198"/>
    </source>
</evidence>
<dbReference type="PANTHER" id="PTHR47245">
    <property type="entry name" value="PEPTIDYLPROLYL ISOMERASE"/>
    <property type="match status" value="1"/>
</dbReference>
<dbReference type="InterPro" id="IPR046357">
    <property type="entry name" value="PPIase_dom_sf"/>
</dbReference>
<reference evidence="8 9" key="2">
    <citation type="submission" date="2020-02" db="EMBL/GenBank/DDBJ databases">
        <title>Candidatus Galacturonibacter soehngenii shows hetero-acetogenic catabolism of galacturonic acid but lacks a canonical carbon monoxide dehydrogenase/acetyl-CoA synthase complex.</title>
        <authorList>
            <person name="Diender M."/>
            <person name="Stouten G.R."/>
            <person name="Petersen J.F."/>
            <person name="Nielsen P.H."/>
            <person name="Dueholm M.S."/>
            <person name="Pronk J.T."/>
            <person name="Van Loosdrecht M.C.M."/>
        </authorList>
    </citation>
    <scope>NUCLEOTIDE SEQUENCE [LARGE SCALE GENOMIC DNA]</scope>
    <source>
        <strain evidence="8">GalUA</strain>
    </source>
</reference>
<evidence type="ECO:0000256" key="1">
    <source>
        <dbReference type="ARBA" id="ARBA00000971"/>
    </source>
</evidence>
<evidence type="ECO:0000256" key="2">
    <source>
        <dbReference type="ARBA" id="ARBA00013194"/>
    </source>
</evidence>
<dbReference type="OrthoDB" id="14196at2"/>
<name>A0A7V7UD37_9FIRM</name>
<evidence type="ECO:0000313" key="8">
    <source>
        <dbReference type="EMBL" id="KAB1440415.1"/>
    </source>
</evidence>
<comment type="caution">
    <text evidence="8">The sequence shown here is derived from an EMBL/GenBank/DDBJ whole genome shotgun (WGS) entry which is preliminary data.</text>
</comment>
<dbReference type="PROSITE" id="PS50198">
    <property type="entry name" value="PPIC_PPIASE_2"/>
    <property type="match status" value="1"/>
</dbReference>
<feature type="domain" description="PpiC" evidence="7">
    <location>
        <begin position="181"/>
        <end position="285"/>
    </location>
</feature>
<dbReference type="SUPFAM" id="SSF54534">
    <property type="entry name" value="FKBP-like"/>
    <property type="match status" value="1"/>
</dbReference>
<keyword evidence="9" id="KW-1185">Reference proteome</keyword>
<keyword evidence="3" id="KW-0732">Signal</keyword>
<dbReference type="RefSeq" id="WP_151140813.1">
    <property type="nucleotide sequence ID" value="NZ_WAGX01000003.1"/>
</dbReference>
<keyword evidence="5 6" id="KW-0413">Isomerase</keyword>
<dbReference type="InterPro" id="IPR050245">
    <property type="entry name" value="PrsA_foldase"/>
</dbReference>
<dbReference type="PANTHER" id="PTHR47245:SF1">
    <property type="entry name" value="FOLDASE PROTEIN PRSA"/>
    <property type="match status" value="1"/>
</dbReference>
<evidence type="ECO:0000256" key="6">
    <source>
        <dbReference type="PROSITE-ProRule" id="PRU00278"/>
    </source>
</evidence>
<dbReference type="GO" id="GO:0003755">
    <property type="term" value="F:peptidyl-prolyl cis-trans isomerase activity"/>
    <property type="evidence" value="ECO:0007669"/>
    <property type="project" value="UniProtKB-KW"/>
</dbReference>
<keyword evidence="4 6" id="KW-0697">Rotamase</keyword>
<comment type="catalytic activity">
    <reaction evidence="1">
        <text>[protein]-peptidylproline (omega=180) = [protein]-peptidylproline (omega=0)</text>
        <dbReference type="Rhea" id="RHEA:16237"/>
        <dbReference type="Rhea" id="RHEA-COMP:10747"/>
        <dbReference type="Rhea" id="RHEA-COMP:10748"/>
        <dbReference type="ChEBI" id="CHEBI:83833"/>
        <dbReference type="ChEBI" id="CHEBI:83834"/>
        <dbReference type="EC" id="5.2.1.8"/>
    </reaction>
</comment>
<dbReference type="EC" id="5.2.1.8" evidence="2"/>
<reference evidence="8 9" key="1">
    <citation type="submission" date="2019-09" db="EMBL/GenBank/DDBJ databases">
        <authorList>
            <person name="Valk L.C."/>
        </authorList>
    </citation>
    <scope>NUCLEOTIDE SEQUENCE [LARGE SCALE GENOMIC DNA]</scope>
    <source>
        <strain evidence="8">GalUA</strain>
    </source>
</reference>
<dbReference type="InterPro" id="IPR000297">
    <property type="entry name" value="PPIase_PpiC"/>
</dbReference>
<evidence type="ECO:0000256" key="3">
    <source>
        <dbReference type="ARBA" id="ARBA00022729"/>
    </source>
</evidence>
<evidence type="ECO:0000256" key="5">
    <source>
        <dbReference type="ARBA" id="ARBA00023235"/>
    </source>
</evidence>
<accession>A0A7V7UD37</accession>
<proteinExistence type="predicted"/>
<dbReference type="Gene3D" id="3.10.50.40">
    <property type="match status" value="1"/>
</dbReference>
<dbReference type="EMBL" id="WAGX01000003">
    <property type="protein sequence ID" value="KAB1440415.1"/>
    <property type="molecule type" value="Genomic_DNA"/>
</dbReference>
<sequence>MNTRKRRKTKFGFILIACLLIGVIVIGCTSKSTSIIFVDKLGAKDVFRVNDSVCTLSEAKIYLTNLQDQYESVYGCDMWKTKCGDLTIEDYVKKTVIAQLAQIKSMALFSKQYNIELTQEEKNTLSQAAKEYFSGLSDEQVKDMDITVEDVAKAYSDYLLASKVYSSLTTETNTEVSDDEARVVTVQQIVINKHSLDQSGSIVPSTEEEAKEAYSKANTIYEKAKNGEDFANLAENYSDNDTCELSFGRGKLENSVEKVVFNMENDELSDIIETEDSFYIMKCINSYDIEATDANKEVIIEQRKAKAFDEVYEVFLNGLVSEFNEELWDTVTLGDDGDVKTVNFFDVYNQYFEE</sequence>
<protein>
    <recommendedName>
        <fullName evidence="2">peptidylprolyl isomerase</fullName>
        <ecNumber evidence="2">5.2.1.8</ecNumber>
    </recommendedName>
</protein>